<feature type="compositionally biased region" description="Polar residues" evidence="1">
    <location>
        <begin position="36"/>
        <end position="53"/>
    </location>
</feature>
<feature type="compositionally biased region" description="Polar residues" evidence="1">
    <location>
        <begin position="1"/>
        <end position="25"/>
    </location>
</feature>
<protein>
    <submittedName>
        <fullName evidence="2">Unannotated protein</fullName>
    </submittedName>
</protein>
<reference evidence="2" key="1">
    <citation type="submission" date="2020-05" db="EMBL/GenBank/DDBJ databases">
        <authorList>
            <person name="Chiriac C."/>
            <person name="Salcher M."/>
            <person name="Ghai R."/>
            <person name="Kavagutti S V."/>
        </authorList>
    </citation>
    <scope>NUCLEOTIDE SEQUENCE</scope>
</reference>
<proteinExistence type="predicted"/>
<gene>
    <name evidence="2" type="ORF">UFOPK3472_01406</name>
</gene>
<organism evidence="2">
    <name type="scientific">freshwater metagenome</name>
    <dbReference type="NCBI Taxonomy" id="449393"/>
    <lineage>
        <taxon>unclassified sequences</taxon>
        <taxon>metagenomes</taxon>
        <taxon>ecological metagenomes</taxon>
    </lineage>
</organism>
<evidence type="ECO:0000256" key="1">
    <source>
        <dbReference type="SAM" id="MobiDB-lite"/>
    </source>
</evidence>
<sequence length="59" mass="5965">MPTSGLTITRVDLQSETAETKSSTAGAIVPRGRSQAAASSSIPVSQVPRSSTIVVPPQG</sequence>
<dbReference type="EMBL" id="CAFBLX010000076">
    <property type="protein sequence ID" value="CAB4886566.1"/>
    <property type="molecule type" value="Genomic_DNA"/>
</dbReference>
<name>A0A6J7ETV2_9ZZZZ</name>
<dbReference type="AlphaFoldDB" id="A0A6J7ETV2"/>
<evidence type="ECO:0000313" key="2">
    <source>
        <dbReference type="EMBL" id="CAB4886566.1"/>
    </source>
</evidence>
<feature type="region of interest" description="Disordered" evidence="1">
    <location>
        <begin position="1"/>
        <end position="59"/>
    </location>
</feature>
<accession>A0A6J7ETV2</accession>